<accession>A0A7K1G9N1</accession>
<dbReference type="Proteomes" id="UP000447545">
    <property type="component" value="Unassembled WGS sequence"/>
</dbReference>
<evidence type="ECO:0008006" key="3">
    <source>
        <dbReference type="Google" id="ProtNLM"/>
    </source>
</evidence>
<organism evidence="1 2">
    <name type="scientific">Winogradskyella ouciana</name>
    <dbReference type="NCBI Taxonomy" id="2608631"/>
    <lineage>
        <taxon>Bacteria</taxon>
        <taxon>Pseudomonadati</taxon>
        <taxon>Bacteroidota</taxon>
        <taxon>Flavobacteriia</taxon>
        <taxon>Flavobacteriales</taxon>
        <taxon>Flavobacteriaceae</taxon>
        <taxon>Winogradskyella</taxon>
    </lineage>
</organism>
<evidence type="ECO:0000313" key="1">
    <source>
        <dbReference type="EMBL" id="MTE25883.1"/>
    </source>
</evidence>
<protein>
    <recommendedName>
        <fullName evidence="3">Lipocalin-like domain-containing protein</fullName>
    </recommendedName>
</protein>
<dbReference type="RefSeq" id="WP_155087728.1">
    <property type="nucleotide sequence ID" value="NZ_WJYA01000003.1"/>
</dbReference>
<dbReference type="AlphaFoldDB" id="A0A7K1G9N1"/>
<gene>
    <name evidence="1" type="ORF">F1003_02965</name>
</gene>
<sequence>MLKKISLQYLCIVILFLVGCHNEPYEGEIIIEDNSCLLAMQATADAAVNFSSATENNYSVLCQVYRGALEDQIEFCGDEDSSLQTLVDALGTCVLDEDLCEEAITATEIAQEDYENATDDTLEDLCNAYVDALEYQIEVCGDDGTLQAIIDDIGDCAPVFLDLVGNWRLISWLNDQGIDIDNDGEVTFDYLEEIDCYDNETITFNGDGTGLFFYRSIAEITYTPTGPEGEDFYVDCTNISETISFTWTQNGNTVAITFSDGTTINHFRNADSLFVVVNDGFTATSTVDGTSTIVEPVTYVYEKY</sequence>
<dbReference type="PROSITE" id="PS51257">
    <property type="entry name" value="PROKAR_LIPOPROTEIN"/>
    <property type="match status" value="1"/>
</dbReference>
<comment type="caution">
    <text evidence="1">The sequence shown here is derived from an EMBL/GenBank/DDBJ whole genome shotgun (WGS) entry which is preliminary data.</text>
</comment>
<proteinExistence type="predicted"/>
<keyword evidence="2" id="KW-1185">Reference proteome</keyword>
<dbReference type="EMBL" id="WJYA01000003">
    <property type="protein sequence ID" value="MTE25883.1"/>
    <property type="molecule type" value="Genomic_DNA"/>
</dbReference>
<reference evidence="1 2" key="1">
    <citation type="submission" date="2019-11" db="EMBL/GenBank/DDBJ databases">
        <title>Winogradskyella ouciana sp. nov., isolated from the hadal seawater of the Mariana Trench.</title>
        <authorList>
            <person name="Liu R."/>
        </authorList>
    </citation>
    <scope>NUCLEOTIDE SEQUENCE [LARGE SCALE GENOMIC DNA]</scope>
    <source>
        <strain evidence="1 2">ZXX205</strain>
    </source>
</reference>
<name>A0A7K1G9N1_9FLAO</name>
<evidence type="ECO:0000313" key="2">
    <source>
        <dbReference type="Proteomes" id="UP000447545"/>
    </source>
</evidence>